<dbReference type="GO" id="GO:0016787">
    <property type="term" value="F:hydrolase activity"/>
    <property type="evidence" value="ECO:0007669"/>
    <property type="project" value="UniProtKB-KW"/>
</dbReference>
<accession>A0A5B8G1F8</accession>
<organism evidence="1 2">
    <name type="scientific">Paroceanicella profunda</name>
    <dbReference type="NCBI Taxonomy" id="2579971"/>
    <lineage>
        <taxon>Bacteria</taxon>
        <taxon>Pseudomonadati</taxon>
        <taxon>Pseudomonadota</taxon>
        <taxon>Alphaproteobacteria</taxon>
        <taxon>Rhodobacterales</taxon>
        <taxon>Paracoccaceae</taxon>
        <taxon>Paroceanicella</taxon>
    </lineage>
</organism>
<dbReference type="Proteomes" id="UP000305888">
    <property type="component" value="Chromosome"/>
</dbReference>
<dbReference type="EMBL" id="CP040818">
    <property type="protein sequence ID" value="QDL92313.1"/>
    <property type="molecule type" value="Genomic_DNA"/>
</dbReference>
<gene>
    <name evidence="1" type="ORF">FDP22_11330</name>
</gene>
<reference evidence="1 2" key="1">
    <citation type="submission" date="2019-06" db="EMBL/GenBank/DDBJ databases">
        <title>Genome sequence of Rhodobacteraceae bacterium D4M1.</title>
        <authorList>
            <person name="Cao J."/>
        </authorList>
    </citation>
    <scope>NUCLEOTIDE SEQUENCE [LARGE SCALE GENOMIC DNA]</scope>
    <source>
        <strain evidence="1 2">D4M1</strain>
    </source>
</reference>
<evidence type="ECO:0000313" key="2">
    <source>
        <dbReference type="Proteomes" id="UP000305888"/>
    </source>
</evidence>
<name>A0A5B8G1F8_9RHOB</name>
<dbReference type="InterPro" id="IPR007709">
    <property type="entry name" value="N-FG_amidohydro"/>
</dbReference>
<dbReference type="AlphaFoldDB" id="A0A5B8G1F8"/>
<evidence type="ECO:0000313" key="1">
    <source>
        <dbReference type="EMBL" id="QDL92313.1"/>
    </source>
</evidence>
<keyword evidence="1" id="KW-0378">Hydrolase</keyword>
<dbReference type="SUPFAM" id="SSF53187">
    <property type="entry name" value="Zn-dependent exopeptidases"/>
    <property type="match status" value="1"/>
</dbReference>
<proteinExistence type="predicted"/>
<dbReference type="Pfam" id="PF05013">
    <property type="entry name" value="FGase"/>
    <property type="match status" value="1"/>
</dbReference>
<protein>
    <submittedName>
        <fullName evidence="1">N-formylglutamate amidohydrolase</fullName>
    </submittedName>
</protein>
<dbReference type="KEGG" id="ppru:FDP22_11330"/>
<dbReference type="RefSeq" id="WP_138573019.1">
    <property type="nucleotide sequence ID" value="NZ_CP040818.1"/>
</dbReference>
<sequence>MRQDAFILREPDRLRSCAVFSSPHSGRHYPESFTARSRLSPLQLRLSEDAYVDRLYATAPELGAPLLAAVMPRAWLDLNRGPTEMDPALVQGVRSAGLNPRVAAGLGVVPRVVAEGMPIYSGKITAADAQARVSGFHTPYHDTLAGLAEAARRRFGIAVLFDCHSMPSDALRSFAGVRSRRPEIVLGDRYGASAAPWVADATQEAFEAAGFQVARNTPFAGGYITQRHGRPQRGVHAIQIEIDRGLYLDELAIAPGEGFPDMLMRMQGVVAALARIGQAEARVAAE</sequence>
<dbReference type="OrthoDB" id="9802050at2"/>
<keyword evidence="2" id="KW-1185">Reference proteome</keyword>
<dbReference type="Gene3D" id="3.40.630.40">
    <property type="entry name" value="Zn-dependent exopeptidases"/>
    <property type="match status" value="1"/>
</dbReference>